<dbReference type="PROSITE" id="PS51419">
    <property type="entry name" value="RAB"/>
    <property type="match status" value="1"/>
</dbReference>
<dbReference type="Gene3D" id="3.40.50.300">
    <property type="entry name" value="P-loop containing nucleotide triphosphate hydrolases"/>
    <property type="match status" value="1"/>
</dbReference>
<dbReference type="GO" id="GO:0005525">
    <property type="term" value="F:GTP binding"/>
    <property type="evidence" value="ECO:0007669"/>
    <property type="project" value="UniProtKB-KW"/>
</dbReference>
<dbReference type="GO" id="GO:0003924">
    <property type="term" value="F:GTPase activity"/>
    <property type="evidence" value="ECO:0007669"/>
    <property type="project" value="InterPro"/>
</dbReference>
<evidence type="ECO:0000256" key="1">
    <source>
        <dbReference type="ARBA" id="ARBA00022741"/>
    </source>
</evidence>
<dbReference type="EMBL" id="GDID01001725">
    <property type="protein sequence ID" value="JAP94881.1"/>
    <property type="molecule type" value="Transcribed_RNA"/>
</dbReference>
<dbReference type="Pfam" id="PF00071">
    <property type="entry name" value="Ras"/>
    <property type="match status" value="1"/>
</dbReference>
<evidence type="ECO:0000256" key="2">
    <source>
        <dbReference type="ARBA" id="ARBA00023134"/>
    </source>
</evidence>
<dbReference type="InterPro" id="IPR050227">
    <property type="entry name" value="Rab"/>
</dbReference>
<reference evidence="3" key="1">
    <citation type="submission" date="2015-07" db="EMBL/GenBank/DDBJ databases">
        <title>Adaptation to a free-living lifestyle via gene acquisitions in the diplomonad Trepomonas sp. PC1.</title>
        <authorList>
            <person name="Xu F."/>
            <person name="Jerlstrom-Hultqvist J."/>
            <person name="Kolisko M."/>
            <person name="Simpson A.G.B."/>
            <person name="Roger A.J."/>
            <person name="Svard S.G."/>
            <person name="Andersson J.O."/>
        </authorList>
    </citation>
    <scope>NUCLEOTIDE SEQUENCE</scope>
    <source>
        <strain evidence="3">PC1</strain>
    </source>
</reference>
<sequence length="285" mass="33009">VKSLFVGKDKIGKSKFVSRVADDIFVDDKYVTTIGVDFKIKTFEKNNKKVKMQLWDTAGQERFQTITCAYYRGAHLVFICIDLSQDYQSQIKSMKLFIDQSQKYCEKAKTIIIGLKQDIQIIEPQITDFCQQQRLLFIPVSSLTGYNAQKSIIRALQYAKYFVPLFELPYKKVQIQENHTLLKICGSEDAKDLFKSCFYEIDGRFLQQVQNSSIEVVDGKQIHIAQNIDVADRVSSESKAIVIINCQKYQRKLSKQKLPIMFLHSINDICPILLRLKFLVKDMDE</sequence>
<dbReference type="PRINTS" id="PR00449">
    <property type="entry name" value="RASTRNSFRMNG"/>
</dbReference>
<feature type="non-terminal residue" evidence="3">
    <location>
        <position position="1"/>
    </location>
</feature>
<dbReference type="SMART" id="SM00175">
    <property type="entry name" value="RAB"/>
    <property type="match status" value="1"/>
</dbReference>
<dbReference type="SMART" id="SM00174">
    <property type="entry name" value="RHO"/>
    <property type="match status" value="1"/>
</dbReference>
<keyword evidence="1" id="KW-0547">Nucleotide-binding</keyword>
<dbReference type="InterPro" id="IPR027417">
    <property type="entry name" value="P-loop_NTPase"/>
</dbReference>
<gene>
    <name evidence="3" type="ORF">TPC1_12308</name>
</gene>
<dbReference type="FunFam" id="3.40.50.300:FF:001447">
    <property type="entry name" value="Ras-related protein Rab-1B"/>
    <property type="match status" value="1"/>
</dbReference>
<proteinExistence type="predicted"/>
<dbReference type="CDD" id="cd00154">
    <property type="entry name" value="Rab"/>
    <property type="match status" value="1"/>
</dbReference>
<dbReference type="AlphaFoldDB" id="A0A146KHK9"/>
<dbReference type="PANTHER" id="PTHR47977">
    <property type="entry name" value="RAS-RELATED PROTEIN RAB"/>
    <property type="match status" value="1"/>
</dbReference>
<keyword evidence="2" id="KW-0342">GTP-binding</keyword>
<dbReference type="InterPro" id="IPR001806">
    <property type="entry name" value="Small_GTPase"/>
</dbReference>
<dbReference type="SMART" id="SM00176">
    <property type="entry name" value="RAN"/>
    <property type="match status" value="1"/>
</dbReference>
<accession>A0A146KHK9</accession>
<dbReference type="SUPFAM" id="SSF52540">
    <property type="entry name" value="P-loop containing nucleoside triphosphate hydrolases"/>
    <property type="match status" value="1"/>
</dbReference>
<name>A0A146KHK9_9EUKA</name>
<dbReference type="NCBIfam" id="TIGR00231">
    <property type="entry name" value="small_GTP"/>
    <property type="match status" value="1"/>
</dbReference>
<evidence type="ECO:0000313" key="3">
    <source>
        <dbReference type="EMBL" id="JAP94881.1"/>
    </source>
</evidence>
<protein>
    <submittedName>
        <fullName evidence="3">Rab-like protein</fullName>
    </submittedName>
</protein>
<dbReference type="InterPro" id="IPR005225">
    <property type="entry name" value="Small_GTP-bd"/>
</dbReference>
<organism evidence="3">
    <name type="scientific">Trepomonas sp. PC1</name>
    <dbReference type="NCBI Taxonomy" id="1076344"/>
    <lineage>
        <taxon>Eukaryota</taxon>
        <taxon>Metamonada</taxon>
        <taxon>Diplomonadida</taxon>
        <taxon>Hexamitidae</taxon>
        <taxon>Hexamitinae</taxon>
        <taxon>Trepomonas</taxon>
    </lineage>
</organism>